<dbReference type="SMART" id="SM00886">
    <property type="entry name" value="Dabb"/>
    <property type="match status" value="1"/>
</dbReference>
<evidence type="ECO:0000313" key="3">
    <source>
        <dbReference type="Proteomes" id="UP001597097"/>
    </source>
</evidence>
<name>A0ABW4GU72_9ACTN</name>
<dbReference type="PROSITE" id="PS51502">
    <property type="entry name" value="S_R_A_B_BARREL"/>
    <property type="match status" value="1"/>
</dbReference>
<gene>
    <name evidence="2" type="ORF">ACFSJ0_55415</name>
</gene>
<feature type="domain" description="Stress-response A/B barrel" evidence="1">
    <location>
        <begin position="2"/>
        <end position="95"/>
    </location>
</feature>
<dbReference type="PANTHER" id="PTHR37832">
    <property type="entry name" value="BLL2683 PROTEIN"/>
    <property type="match status" value="1"/>
</dbReference>
<reference evidence="3" key="1">
    <citation type="journal article" date="2019" name="Int. J. Syst. Evol. Microbiol.">
        <title>The Global Catalogue of Microorganisms (GCM) 10K type strain sequencing project: providing services to taxonomists for standard genome sequencing and annotation.</title>
        <authorList>
            <consortium name="The Broad Institute Genomics Platform"/>
            <consortium name="The Broad Institute Genome Sequencing Center for Infectious Disease"/>
            <person name="Wu L."/>
            <person name="Ma J."/>
        </authorList>
    </citation>
    <scope>NUCLEOTIDE SEQUENCE [LARGE SCALE GENOMIC DNA]</scope>
    <source>
        <strain evidence="3">CGMCC 1.15399</strain>
    </source>
</reference>
<dbReference type="Pfam" id="PF07876">
    <property type="entry name" value="Dabb"/>
    <property type="match status" value="1"/>
</dbReference>
<protein>
    <submittedName>
        <fullName evidence="2">Dabb family protein</fullName>
    </submittedName>
</protein>
<sequence>MIRHIVLFKLKPQFTWRDECVVRAERMAAEVGRQVGDLLEWRVGRNVSDRDIAYDFVVMGLVSDEEALQRYLVHPFHQQSVRQWREISDWVVADLEE</sequence>
<organism evidence="2 3">
    <name type="scientific">Nonomuraea guangzhouensis</name>
    <dbReference type="NCBI Taxonomy" id="1291555"/>
    <lineage>
        <taxon>Bacteria</taxon>
        <taxon>Bacillati</taxon>
        <taxon>Actinomycetota</taxon>
        <taxon>Actinomycetes</taxon>
        <taxon>Streptosporangiales</taxon>
        <taxon>Streptosporangiaceae</taxon>
        <taxon>Nonomuraea</taxon>
    </lineage>
</organism>
<evidence type="ECO:0000259" key="1">
    <source>
        <dbReference type="PROSITE" id="PS51502"/>
    </source>
</evidence>
<dbReference type="InterPro" id="IPR013097">
    <property type="entry name" value="Dabb"/>
</dbReference>
<dbReference type="RefSeq" id="WP_219539728.1">
    <property type="nucleotide sequence ID" value="NZ_JAHKRM010000072.1"/>
</dbReference>
<dbReference type="Proteomes" id="UP001597097">
    <property type="component" value="Unassembled WGS sequence"/>
</dbReference>
<keyword evidence="3" id="KW-1185">Reference proteome</keyword>
<dbReference type="EMBL" id="JBHUCM010000065">
    <property type="protein sequence ID" value="MFD1546312.1"/>
    <property type="molecule type" value="Genomic_DNA"/>
</dbReference>
<comment type="caution">
    <text evidence="2">The sequence shown here is derived from an EMBL/GenBank/DDBJ whole genome shotgun (WGS) entry which is preliminary data.</text>
</comment>
<proteinExistence type="predicted"/>
<accession>A0ABW4GU72</accession>
<dbReference type="PANTHER" id="PTHR37832:SF1">
    <property type="entry name" value="STRESS-RESPONSE A_B BARREL DOMAIN-CONTAINING PROTEIN"/>
    <property type="match status" value="1"/>
</dbReference>
<evidence type="ECO:0000313" key="2">
    <source>
        <dbReference type="EMBL" id="MFD1546312.1"/>
    </source>
</evidence>